<keyword evidence="2" id="KW-1185">Reference proteome</keyword>
<dbReference type="EMBL" id="FQZO01000006">
    <property type="protein sequence ID" value="SHJ63764.1"/>
    <property type="molecule type" value="Genomic_DNA"/>
</dbReference>
<protein>
    <submittedName>
        <fullName evidence="1">Uncharacterized protein</fullName>
    </submittedName>
</protein>
<proteinExistence type="predicted"/>
<dbReference type="Proteomes" id="UP000184080">
    <property type="component" value="Unassembled WGS sequence"/>
</dbReference>
<gene>
    <name evidence="1" type="ORF">SAMN05444401_3535</name>
</gene>
<dbReference type="AlphaFoldDB" id="A0A1M6KY08"/>
<sequence>MFNKNSGLVAVWVSLIINGTYTVDQVPKISNLKEVVTEVIEDLNK</sequence>
<name>A0A1M6KY08_9CLOT</name>
<accession>A0A1M6KY08</accession>
<evidence type="ECO:0000313" key="2">
    <source>
        <dbReference type="Proteomes" id="UP000184080"/>
    </source>
</evidence>
<evidence type="ECO:0000313" key="1">
    <source>
        <dbReference type="EMBL" id="SHJ63764.1"/>
    </source>
</evidence>
<reference evidence="1 2" key="1">
    <citation type="submission" date="2016-11" db="EMBL/GenBank/DDBJ databases">
        <authorList>
            <person name="Jaros S."/>
            <person name="Januszkiewicz K."/>
            <person name="Wedrychowicz H."/>
        </authorList>
    </citation>
    <scope>NUCLEOTIDE SEQUENCE [LARGE SCALE GENOMIC DNA]</scope>
    <source>
        <strain evidence="1 2">DSM 21864</strain>
    </source>
</reference>
<dbReference type="STRING" id="1121298.SAMN05444401_3535"/>
<dbReference type="RefSeq" id="WP_178140735.1">
    <property type="nucleotide sequence ID" value="NZ_FQZO01000006.1"/>
</dbReference>
<organism evidence="1 2">
    <name type="scientific">Clostridium amylolyticum</name>
    <dbReference type="NCBI Taxonomy" id="1121298"/>
    <lineage>
        <taxon>Bacteria</taxon>
        <taxon>Bacillati</taxon>
        <taxon>Bacillota</taxon>
        <taxon>Clostridia</taxon>
        <taxon>Eubacteriales</taxon>
        <taxon>Clostridiaceae</taxon>
        <taxon>Clostridium</taxon>
    </lineage>
</organism>